<gene>
    <name evidence="1" type="ORF">BSTOLATCC_MIC3835</name>
</gene>
<dbReference type="EMBL" id="CAJZBQ010000004">
    <property type="protein sequence ID" value="CAG9311547.1"/>
    <property type="molecule type" value="Genomic_DNA"/>
</dbReference>
<dbReference type="Proteomes" id="UP001162131">
    <property type="component" value="Unassembled WGS sequence"/>
</dbReference>
<organism evidence="1 2">
    <name type="scientific">Blepharisma stoltei</name>
    <dbReference type="NCBI Taxonomy" id="1481888"/>
    <lineage>
        <taxon>Eukaryota</taxon>
        <taxon>Sar</taxon>
        <taxon>Alveolata</taxon>
        <taxon>Ciliophora</taxon>
        <taxon>Postciliodesmatophora</taxon>
        <taxon>Heterotrichea</taxon>
        <taxon>Heterotrichida</taxon>
        <taxon>Blepharismidae</taxon>
        <taxon>Blepharisma</taxon>
    </lineage>
</organism>
<name>A0AAU9IDL2_9CILI</name>
<dbReference type="AlphaFoldDB" id="A0AAU9IDL2"/>
<protein>
    <submittedName>
        <fullName evidence="1">Uncharacterized protein</fullName>
    </submittedName>
</protein>
<dbReference type="Pfam" id="PF04749">
    <property type="entry name" value="PLAC8"/>
    <property type="match status" value="1"/>
</dbReference>
<dbReference type="InterPro" id="IPR006461">
    <property type="entry name" value="PLAC_motif_containing"/>
</dbReference>
<accession>A0AAU9IDL2</accession>
<evidence type="ECO:0000313" key="1">
    <source>
        <dbReference type="EMBL" id="CAG9311547.1"/>
    </source>
</evidence>
<reference evidence="1" key="1">
    <citation type="submission" date="2021-09" db="EMBL/GenBank/DDBJ databases">
        <authorList>
            <consortium name="AG Swart"/>
            <person name="Singh M."/>
            <person name="Singh A."/>
            <person name="Seah K."/>
            <person name="Emmerich C."/>
        </authorList>
    </citation>
    <scope>NUCLEOTIDE SEQUENCE</scope>
    <source>
        <strain evidence="1">ATCC30299</strain>
    </source>
</reference>
<dbReference type="PANTHER" id="PTHR15907">
    <property type="entry name" value="DUF614 FAMILY PROTEIN-RELATED"/>
    <property type="match status" value="1"/>
</dbReference>
<comment type="caution">
    <text evidence="1">The sequence shown here is derived from an EMBL/GenBank/DDBJ whole genome shotgun (WGS) entry which is preliminary data.</text>
</comment>
<keyword evidence="2" id="KW-1185">Reference proteome</keyword>
<sequence>MSQWKRGMCDCCQAIPACYLATFCGIPFLQGIAHFEMNGGRGGGTACLLSTLLGPCGAAINRQAVRNKYGISGNCCLECLLYTCGMGVCMATQEYQEVYLNTSNIAK</sequence>
<proteinExistence type="predicted"/>
<evidence type="ECO:0000313" key="2">
    <source>
        <dbReference type="Proteomes" id="UP001162131"/>
    </source>
</evidence>
<dbReference type="NCBIfam" id="TIGR01571">
    <property type="entry name" value="A_thal_Cys_rich"/>
    <property type="match status" value="1"/>
</dbReference>